<keyword evidence="2" id="KW-0067">ATP-binding</keyword>
<keyword evidence="4" id="KW-0238">DNA-binding</keyword>
<dbReference type="InterPro" id="IPR029016">
    <property type="entry name" value="GAF-like_dom_sf"/>
</dbReference>
<gene>
    <name evidence="7" type="ORF">IAB77_05570</name>
</gene>
<evidence type="ECO:0000256" key="2">
    <source>
        <dbReference type="ARBA" id="ARBA00022840"/>
    </source>
</evidence>
<dbReference type="InterPro" id="IPR025943">
    <property type="entry name" value="Sigma_54_int_dom_ATP-bd_2"/>
</dbReference>
<dbReference type="GO" id="GO:0005524">
    <property type="term" value="F:ATP binding"/>
    <property type="evidence" value="ECO:0007669"/>
    <property type="project" value="UniProtKB-KW"/>
</dbReference>
<dbReference type="Pfam" id="PF00158">
    <property type="entry name" value="Sigma54_activat"/>
    <property type="match status" value="1"/>
</dbReference>
<keyword evidence="3" id="KW-0805">Transcription regulation</keyword>
<dbReference type="CDD" id="cd00009">
    <property type="entry name" value="AAA"/>
    <property type="match status" value="1"/>
</dbReference>
<dbReference type="Gene3D" id="3.30.450.20">
    <property type="entry name" value="PAS domain"/>
    <property type="match status" value="1"/>
</dbReference>
<dbReference type="InterPro" id="IPR009057">
    <property type="entry name" value="Homeodomain-like_sf"/>
</dbReference>
<dbReference type="SUPFAM" id="SSF55785">
    <property type="entry name" value="PYP-like sensor domain (PAS domain)"/>
    <property type="match status" value="1"/>
</dbReference>
<protein>
    <submittedName>
        <fullName evidence="7">Sigma-54-dependent Fis family transcriptional regulator</fullName>
    </submittedName>
</protein>
<dbReference type="InterPro" id="IPR035965">
    <property type="entry name" value="PAS-like_dom_sf"/>
</dbReference>
<dbReference type="Gene3D" id="1.10.10.60">
    <property type="entry name" value="Homeodomain-like"/>
    <property type="match status" value="1"/>
</dbReference>
<dbReference type="GO" id="GO:0043565">
    <property type="term" value="F:sequence-specific DNA binding"/>
    <property type="evidence" value="ECO:0007669"/>
    <property type="project" value="InterPro"/>
</dbReference>
<dbReference type="PROSITE" id="PS50045">
    <property type="entry name" value="SIGMA54_INTERACT_4"/>
    <property type="match status" value="1"/>
</dbReference>
<dbReference type="PROSITE" id="PS00676">
    <property type="entry name" value="SIGMA54_INTERACT_2"/>
    <property type="match status" value="1"/>
</dbReference>
<accession>A0A9D1CSK8</accession>
<dbReference type="Proteomes" id="UP000824262">
    <property type="component" value="Unassembled WGS sequence"/>
</dbReference>
<organism evidence="7 8">
    <name type="scientific">Candidatus Scatomorpha intestinavium</name>
    <dbReference type="NCBI Taxonomy" id="2840922"/>
    <lineage>
        <taxon>Bacteria</taxon>
        <taxon>Bacillati</taxon>
        <taxon>Bacillota</taxon>
        <taxon>Clostridia</taxon>
        <taxon>Eubacteriales</taxon>
        <taxon>Candidatus Scatomorpha</taxon>
    </lineage>
</organism>
<reference evidence="7" key="1">
    <citation type="submission" date="2020-10" db="EMBL/GenBank/DDBJ databases">
        <authorList>
            <person name="Gilroy R."/>
        </authorList>
    </citation>
    <scope>NUCLEOTIDE SEQUENCE</scope>
    <source>
        <strain evidence="7">ChiBcolR7-354</strain>
    </source>
</reference>
<dbReference type="InterPro" id="IPR003593">
    <property type="entry name" value="AAA+_ATPase"/>
</dbReference>
<evidence type="ECO:0000313" key="7">
    <source>
        <dbReference type="EMBL" id="HIQ78711.1"/>
    </source>
</evidence>
<name>A0A9D1CSK8_9FIRM</name>
<dbReference type="Pfam" id="PF25601">
    <property type="entry name" value="AAA_lid_14"/>
    <property type="match status" value="1"/>
</dbReference>
<dbReference type="InterPro" id="IPR000014">
    <property type="entry name" value="PAS"/>
</dbReference>
<dbReference type="Gene3D" id="3.40.50.300">
    <property type="entry name" value="P-loop containing nucleotide triphosphate hydrolases"/>
    <property type="match status" value="1"/>
</dbReference>
<dbReference type="InterPro" id="IPR058031">
    <property type="entry name" value="AAA_lid_NorR"/>
</dbReference>
<comment type="caution">
    <text evidence="7">The sequence shown here is derived from an EMBL/GenBank/DDBJ whole genome shotgun (WGS) entry which is preliminary data.</text>
</comment>
<dbReference type="GO" id="GO:0006355">
    <property type="term" value="P:regulation of DNA-templated transcription"/>
    <property type="evidence" value="ECO:0007669"/>
    <property type="project" value="InterPro"/>
</dbReference>
<dbReference type="SUPFAM" id="SSF52540">
    <property type="entry name" value="P-loop containing nucleoside triphosphate hydrolases"/>
    <property type="match status" value="1"/>
</dbReference>
<evidence type="ECO:0000256" key="5">
    <source>
        <dbReference type="ARBA" id="ARBA00023163"/>
    </source>
</evidence>
<dbReference type="PROSITE" id="PS00675">
    <property type="entry name" value="SIGMA54_INTERACT_1"/>
    <property type="match status" value="1"/>
</dbReference>
<dbReference type="InterPro" id="IPR025662">
    <property type="entry name" value="Sigma_54_int_dom_ATP-bd_1"/>
</dbReference>
<dbReference type="SMART" id="SM00382">
    <property type="entry name" value="AAA"/>
    <property type="match status" value="1"/>
</dbReference>
<dbReference type="SUPFAM" id="SSF46689">
    <property type="entry name" value="Homeodomain-like"/>
    <property type="match status" value="1"/>
</dbReference>
<evidence type="ECO:0000256" key="1">
    <source>
        <dbReference type="ARBA" id="ARBA00022741"/>
    </source>
</evidence>
<dbReference type="InterPro" id="IPR002197">
    <property type="entry name" value="HTH_Fis"/>
</dbReference>
<dbReference type="PROSITE" id="PS00688">
    <property type="entry name" value="SIGMA54_INTERACT_3"/>
    <property type="match status" value="1"/>
</dbReference>
<dbReference type="SUPFAM" id="SSF55781">
    <property type="entry name" value="GAF domain-like"/>
    <property type="match status" value="1"/>
</dbReference>
<dbReference type="EMBL" id="DVGA01000054">
    <property type="protein sequence ID" value="HIQ78711.1"/>
    <property type="molecule type" value="Genomic_DNA"/>
</dbReference>
<keyword evidence="1" id="KW-0547">Nucleotide-binding</keyword>
<dbReference type="InterPro" id="IPR025944">
    <property type="entry name" value="Sigma_54_int_dom_CS"/>
</dbReference>
<dbReference type="InterPro" id="IPR027417">
    <property type="entry name" value="P-loop_NTPase"/>
</dbReference>
<dbReference type="Gene3D" id="1.10.8.60">
    <property type="match status" value="1"/>
</dbReference>
<dbReference type="PANTHER" id="PTHR32071:SF57">
    <property type="entry name" value="C4-DICARBOXYLATE TRANSPORT TRANSCRIPTIONAL REGULATORY PROTEIN DCTD"/>
    <property type="match status" value="1"/>
</dbReference>
<dbReference type="FunFam" id="3.40.50.300:FF:000006">
    <property type="entry name" value="DNA-binding transcriptional regulator NtrC"/>
    <property type="match status" value="1"/>
</dbReference>
<reference evidence="7" key="2">
    <citation type="journal article" date="2021" name="PeerJ">
        <title>Extensive microbial diversity within the chicken gut microbiome revealed by metagenomics and culture.</title>
        <authorList>
            <person name="Gilroy R."/>
            <person name="Ravi A."/>
            <person name="Getino M."/>
            <person name="Pursley I."/>
            <person name="Horton D.L."/>
            <person name="Alikhan N.F."/>
            <person name="Baker D."/>
            <person name="Gharbi K."/>
            <person name="Hall N."/>
            <person name="Watson M."/>
            <person name="Adriaenssens E.M."/>
            <person name="Foster-Nyarko E."/>
            <person name="Jarju S."/>
            <person name="Secka A."/>
            <person name="Antonio M."/>
            <person name="Oren A."/>
            <person name="Chaudhuri R.R."/>
            <person name="La Ragione R."/>
            <person name="Hildebrand F."/>
            <person name="Pallen M.J."/>
        </authorList>
    </citation>
    <scope>NUCLEOTIDE SEQUENCE</scope>
    <source>
        <strain evidence="7">ChiBcolR7-354</strain>
    </source>
</reference>
<dbReference type="Pfam" id="PF13188">
    <property type="entry name" value="PAS_8"/>
    <property type="match status" value="1"/>
</dbReference>
<sequence>MKDLRKLEEIWAKFVYEGELDPSVQPAVAEGWKRCRAAGVNPIGGLGRRVDDEVFRSIREANAQLIYTAMPIMQSVFDIVRRTGFLMVLTDSVGYVLETMGDESIMAKTEDLRFVPGALWDNQSVGTNAISVALDYNTAIQMAGAEHYCRTHHGWTCSAAPIHGENGEIVGCLNMSGEAADVHDHTLAVVLAAAIGIEGKLSLLHSAELMRSALEGSADSIVLLDQGCRPVWANSSAYKLFGMDKGQLSSLDFRALLPDVDWAARAWRRDGGFFADDVRVTTSGGVVRCSVAVTSSSALGSPTLNVVLKKQKHLIASVNKLSGNRALYTFDDIFTADPEMKKTVSLAARYAHYDGNILIEGESGTGKELVAQAIHNAGSRSGGPFVAVNCASLHRDMLDAELFGYESGALPGGQARGGSPGKFELAHGGTLFLDEISELPLEFQARLLHAVETHRITRLGGTQEIELYIRLIASTNRHLGELAASGRFRGDLYYRLNVLRLEIPPLRSRPGDIRVCAERFLARLNAAPGAEPKTMSAEFLDGLLEYDWPGNVRELQNGIERAFYSTPESVLGAQSLHLAVGDSAPAAEEAAAPAESGEILAALTLCGGDVEQAAGRLGVSRATLYRRIKRYGIDVRGLRQ</sequence>
<evidence type="ECO:0000256" key="4">
    <source>
        <dbReference type="ARBA" id="ARBA00023125"/>
    </source>
</evidence>
<feature type="domain" description="Sigma-54 factor interaction" evidence="6">
    <location>
        <begin position="333"/>
        <end position="564"/>
    </location>
</feature>
<dbReference type="AlphaFoldDB" id="A0A9D1CSK8"/>
<proteinExistence type="predicted"/>
<evidence type="ECO:0000256" key="3">
    <source>
        <dbReference type="ARBA" id="ARBA00023015"/>
    </source>
</evidence>
<evidence type="ECO:0000259" key="6">
    <source>
        <dbReference type="PROSITE" id="PS50045"/>
    </source>
</evidence>
<dbReference type="PANTHER" id="PTHR32071">
    <property type="entry name" value="TRANSCRIPTIONAL REGULATORY PROTEIN"/>
    <property type="match status" value="1"/>
</dbReference>
<dbReference type="Gene3D" id="3.30.450.40">
    <property type="match status" value="1"/>
</dbReference>
<dbReference type="PRINTS" id="PR01590">
    <property type="entry name" value="HTHFIS"/>
</dbReference>
<evidence type="ECO:0000313" key="8">
    <source>
        <dbReference type="Proteomes" id="UP000824262"/>
    </source>
</evidence>
<dbReference type="InterPro" id="IPR002078">
    <property type="entry name" value="Sigma_54_int"/>
</dbReference>
<keyword evidence="5" id="KW-0804">Transcription</keyword>
<dbReference type="Pfam" id="PF02954">
    <property type="entry name" value="HTH_8"/>
    <property type="match status" value="1"/>
</dbReference>